<name>A0AAX0B477_CLOBE</name>
<dbReference type="AlphaFoldDB" id="A0AAX0B477"/>
<evidence type="ECO:0000313" key="2">
    <source>
        <dbReference type="Proteomes" id="UP001193748"/>
    </source>
</evidence>
<proteinExistence type="predicted"/>
<accession>A0AAX0B477</accession>
<evidence type="ECO:0000313" key="1">
    <source>
        <dbReference type="EMBL" id="NRT90115.1"/>
    </source>
</evidence>
<dbReference type="RefSeq" id="WP_173711450.1">
    <property type="nucleotide sequence ID" value="NZ_JABSWW010000001.1"/>
</dbReference>
<protein>
    <submittedName>
        <fullName evidence="1">Uncharacterized protein</fullName>
    </submittedName>
</protein>
<dbReference type="EMBL" id="JABSWW010000001">
    <property type="protein sequence ID" value="NRT90115.1"/>
    <property type="molecule type" value="Genomic_DNA"/>
</dbReference>
<reference evidence="1" key="2">
    <citation type="journal article" date="2022" name="Nat. Biotechnol.">
        <title>Carbon-negative production of acetone and isopropanol by gas fermentation at industrial pilot scale.</title>
        <authorList>
            <person name="Liew F.E."/>
            <person name="Nogle R."/>
            <person name="Abdalla T."/>
            <person name="Rasor B.J."/>
            <person name="Canter C."/>
            <person name="Jensen R.O."/>
            <person name="Wang L."/>
            <person name="Strutz J."/>
            <person name="Chirania P."/>
            <person name="De Tissera S."/>
            <person name="Mueller A.P."/>
            <person name="Ruan Z."/>
            <person name="Gao A."/>
            <person name="Tran L."/>
            <person name="Engle N.L."/>
            <person name="Bromley J.C."/>
            <person name="Daniell J."/>
            <person name="Conrado R."/>
            <person name="Tschaplinski T.J."/>
            <person name="Giannone R.J."/>
            <person name="Hettich R.L."/>
            <person name="Karim A.S."/>
            <person name="Simpson S.D."/>
            <person name="Brown S.D."/>
            <person name="Leang C."/>
            <person name="Jewett M.C."/>
            <person name="Kopke M."/>
        </authorList>
    </citation>
    <scope>NUCLEOTIDE SEQUENCE</scope>
    <source>
        <strain evidence="1">DJ080</strain>
    </source>
</reference>
<sequence>MDNIYISDVIKRLEKIKEEHGDLEVREWTDDFIEDINEHIWVEERDKDDKYLAID</sequence>
<organism evidence="1 2">
    <name type="scientific">Clostridium beijerinckii</name>
    <name type="common">Clostridium MP</name>
    <dbReference type="NCBI Taxonomy" id="1520"/>
    <lineage>
        <taxon>Bacteria</taxon>
        <taxon>Bacillati</taxon>
        <taxon>Bacillota</taxon>
        <taxon>Clostridia</taxon>
        <taxon>Eubacteriales</taxon>
        <taxon>Clostridiaceae</taxon>
        <taxon>Clostridium</taxon>
    </lineage>
</organism>
<dbReference type="Proteomes" id="UP001193748">
    <property type="component" value="Unassembled WGS sequence"/>
</dbReference>
<gene>
    <name evidence="1" type="ORF">B0H41_003794</name>
</gene>
<comment type="caution">
    <text evidence="1">The sequence shown here is derived from an EMBL/GenBank/DDBJ whole genome shotgun (WGS) entry which is preliminary data.</text>
</comment>
<reference evidence="1" key="1">
    <citation type="submission" date="2020-05" db="EMBL/GenBank/DDBJ databases">
        <authorList>
            <person name="Brown S."/>
            <person name="Huntemann M."/>
            <person name="Clum A."/>
            <person name="Spunde A."/>
            <person name="Palaniappan K."/>
            <person name="Ritter S."/>
            <person name="Mikhailova N."/>
            <person name="Chen I.-M."/>
            <person name="Stamatis D."/>
            <person name="Reddy T."/>
            <person name="O'Malley R."/>
            <person name="Daum C."/>
            <person name="Shapiro N."/>
            <person name="Ivanova N."/>
            <person name="Kyrpides N."/>
            <person name="Woyke T."/>
        </authorList>
    </citation>
    <scope>NUCLEOTIDE SEQUENCE</scope>
    <source>
        <strain evidence="1">DJ080</strain>
    </source>
</reference>